<feature type="non-terminal residue" evidence="1">
    <location>
        <position position="81"/>
    </location>
</feature>
<dbReference type="SUPFAM" id="SSF51126">
    <property type="entry name" value="Pectin lyase-like"/>
    <property type="match status" value="1"/>
</dbReference>
<dbReference type="InterPro" id="IPR012334">
    <property type="entry name" value="Pectin_lyas_fold"/>
</dbReference>
<proteinExistence type="predicted"/>
<feature type="non-terminal residue" evidence="1">
    <location>
        <position position="1"/>
    </location>
</feature>
<dbReference type="InterPro" id="IPR011050">
    <property type="entry name" value="Pectin_lyase_fold/virulence"/>
</dbReference>
<protein>
    <submittedName>
        <fullName evidence="1">Uncharacterized protein</fullName>
    </submittedName>
</protein>
<dbReference type="Proteomes" id="UP000681967">
    <property type="component" value="Unassembled WGS sequence"/>
</dbReference>
<reference evidence="1" key="1">
    <citation type="submission" date="2021-02" db="EMBL/GenBank/DDBJ databases">
        <authorList>
            <person name="Nowell W R."/>
        </authorList>
    </citation>
    <scope>NUCLEOTIDE SEQUENCE</scope>
</reference>
<name>A0A8S2Z1M8_9BILA</name>
<dbReference type="AlphaFoldDB" id="A0A8S2Z1M8"/>
<accession>A0A8S2Z1M8</accession>
<evidence type="ECO:0000313" key="1">
    <source>
        <dbReference type="EMBL" id="CAF4589803.1"/>
    </source>
</evidence>
<dbReference type="EMBL" id="CAJOBH010096004">
    <property type="protein sequence ID" value="CAF4589803.1"/>
    <property type="molecule type" value="Genomic_DNA"/>
</dbReference>
<sequence length="81" mass="8946">AIVSHGPSSMFNITVENMDLQSTSAAIKVSAFDEDASGNMYNMTFRDIRITDSNRGICVAPRWGSGIISDILFEQMNIETR</sequence>
<comment type="caution">
    <text evidence="1">The sequence shown here is derived from an EMBL/GenBank/DDBJ whole genome shotgun (WGS) entry which is preliminary data.</text>
</comment>
<dbReference type="Gene3D" id="2.160.20.10">
    <property type="entry name" value="Single-stranded right-handed beta-helix, Pectin lyase-like"/>
    <property type="match status" value="1"/>
</dbReference>
<organism evidence="1 2">
    <name type="scientific">Rotaria magnacalcarata</name>
    <dbReference type="NCBI Taxonomy" id="392030"/>
    <lineage>
        <taxon>Eukaryota</taxon>
        <taxon>Metazoa</taxon>
        <taxon>Spiralia</taxon>
        <taxon>Gnathifera</taxon>
        <taxon>Rotifera</taxon>
        <taxon>Eurotatoria</taxon>
        <taxon>Bdelloidea</taxon>
        <taxon>Philodinida</taxon>
        <taxon>Philodinidae</taxon>
        <taxon>Rotaria</taxon>
    </lineage>
</organism>
<gene>
    <name evidence="1" type="ORF">BYL167_LOCUS39663</name>
</gene>
<evidence type="ECO:0000313" key="2">
    <source>
        <dbReference type="Proteomes" id="UP000681967"/>
    </source>
</evidence>